<dbReference type="EMBL" id="JAGMUV010000009">
    <property type="protein sequence ID" value="KAH7143662.1"/>
    <property type="molecule type" value="Genomic_DNA"/>
</dbReference>
<protein>
    <recommendedName>
        <fullName evidence="5">DUF3492 domain-containing protein</fullName>
    </recommendedName>
</protein>
<dbReference type="Proteomes" id="UP000738349">
    <property type="component" value="Unassembled WGS sequence"/>
</dbReference>
<keyword evidence="4" id="KW-1185">Reference proteome</keyword>
<evidence type="ECO:0008006" key="5">
    <source>
        <dbReference type="Google" id="ProtNLM"/>
    </source>
</evidence>
<name>A0A9P9ENW8_9HYPO</name>
<evidence type="ECO:0000256" key="1">
    <source>
        <dbReference type="SAM" id="MobiDB-lite"/>
    </source>
</evidence>
<feature type="transmembrane region" description="Helical" evidence="2">
    <location>
        <begin position="42"/>
        <end position="65"/>
    </location>
</feature>
<feature type="compositionally biased region" description="Polar residues" evidence="1">
    <location>
        <begin position="85"/>
        <end position="95"/>
    </location>
</feature>
<feature type="compositionally biased region" description="Pro residues" evidence="1">
    <location>
        <begin position="2849"/>
        <end position="2859"/>
    </location>
</feature>
<feature type="transmembrane region" description="Helical" evidence="2">
    <location>
        <begin position="1317"/>
        <end position="1335"/>
    </location>
</feature>
<organism evidence="3 4">
    <name type="scientific">Dactylonectria macrodidyma</name>
    <dbReference type="NCBI Taxonomy" id="307937"/>
    <lineage>
        <taxon>Eukaryota</taxon>
        <taxon>Fungi</taxon>
        <taxon>Dikarya</taxon>
        <taxon>Ascomycota</taxon>
        <taxon>Pezizomycotina</taxon>
        <taxon>Sordariomycetes</taxon>
        <taxon>Hypocreomycetidae</taxon>
        <taxon>Hypocreales</taxon>
        <taxon>Nectriaceae</taxon>
        <taxon>Dactylonectria</taxon>
    </lineage>
</organism>
<gene>
    <name evidence="3" type="ORF">EDB81DRAFT_652499</name>
</gene>
<feature type="transmembrane region" description="Helical" evidence="2">
    <location>
        <begin position="1035"/>
        <end position="1051"/>
    </location>
</feature>
<keyword evidence="2" id="KW-0472">Membrane</keyword>
<keyword evidence="2" id="KW-0812">Transmembrane</keyword>
<evidence type="ECO:0000256" key="2">
    <source>
        <dbReference type="SAM" id="Phobius"/>
    </source>
</evidence>
<feature type="transmembrane region" description="Helical" evidence="2">
    <location>
        <begin position="1227"/>
        <end position="1245"/>
    </location>
</feature>
<dbReference type="Gene3D" id="3.40.50.2000">
    <property type="entry name" value="Glycogen Phosphorylase B"/>
    <property type="match status" value="1"/>
</dbReference>
<feature type="region of interest" description="Disordered" evidence="1">
    <location>
        <begin position="2815"/>
        <end position="2859"/>
    </location>
</feature>
<feature type="region of interest" description="Disordered" evidence="1">
    <location>
        <begin position="72"/>
        <end position="95"/>
    </location>
</feature>
<reference evidence="3" key="1">
    <citation type="journal article" date="2021" name="Nat. Commun.">
        <title>Genetic determinants of endophytism in the Arabidopsis root mycobiome.</title>
        <authorList>
            <person name="Mesny F."/>
            <person name="Miyauchi S."/>
            <person name="Thiergart T."/>
            <person name="Pickel B."/>
            <person name="Atanasova L."/>
            <person name="Karlsson M."/>
            <person name="Huettel B."/>
            <person name="Barry K.W."/>
            <person name="Haridas S."/>
            <person name="Chen C."/>
            <person name="Bauer D."/>
            <person name="Andreopoulos W."/>
            <person name="Pangilinan J."/>
            <person name="LaButti K."/>
            <person name="Riley R."/>
            <person name="Lipzen A."/>
            <person name="Clum A."/>
            <person name="Drula E."/>
            <person name="Henrissat B."/>
            <person name="Kohler A."/>
            <person name="Grigoriev I.V."/>
            <person name="Martin F.M."/>
            <person name="Hacquard S."/>
        </authorList>
    </citation>
    <scope>NUCLEOTIDE SEQUENCE</scope>
    <source>
        <strain evidence="3">MPI-CAGE-AT-0147</strain>
    </source>
</reference>
<accession>A0A9P9ENW8</accession>
<proteinExistence type="predicted"/>
<feature type="compositionally biased region" description="Basic residues" evidence="1">
    <location>
        <begin position="2836"/>
        <end position="2846"/>
    </location>
</feature>
<evidence type="ECO:0000313" key="4">
    <source>
        <dbReference type="Proteomes" id="UP000738349"/>
    </source>
</evidence>
<evidence type="ECO:0000313" key="3">
    <source>
        <dbReference type="EMBL" id="KAH7143662.1"/>
    </source>
</evidence>
<feature type="compositionally biased region" description="Polar residues" evidence="1">
    <location>
        <begin position="2815"/>
        <end position="2824"/>
    </location>
</feature>
<comment type="caution">
    <text evidence="3">The sequence shown here is derived from an EMBL/GenBank/DDBJ whole genome shotgun (WGS) entry which is preliminary data.</text>
</comment>
<feature type="transmembrane region" description="Helical" evidence="2">
    <location>
        <begin position="907"/>
        <end position="931"/>
    </location>
</feature>
<feature type="transmembrane region" description="Helical" evidence="2">
    <location>
        <begin position="1292"/>
        <end position="1311"/>
    </location>
</feature>
<feature type="transmembrane region" description="Helical" evidence="2">
    <location>
        <begin position="867"/>
        <end position="887"/>
    </location>
</feature>
<feature type="transmembrane region" description="Helical" evidence="2">
    <location>
        <begin position="1196"/>
        <end position="1215"/>
    </location>
</feature>
<keyword evidence="2" id="KW-1133">Transmembrane helix</keyword>
<dbReference type="PANTHER" id="PTHR12526:SF630">
    <property type="entry name" value="GLYCOSYLTRANSFERASE"/>
    <property type="match status" value="1"/>
</dbReference>
<dbReference type="PANTHER" id="PTHR12526">
    <property type="entry name" value="GLYCOSYLTRANSFERASE"/>
    <property type="match status" value="1"/>
</dbReference>
<feature type="transmembrane region" description="Helical" evidence="2">
    <location>
        <begin position="1347"/>
        <end position="1367"/>
    </location>
</feature>
<feature type="transmembrane region" description="Helical" evidence="2">
    <location>
        <begin position="977"/>
        <end position="997"/>
    </location>
</feature>
<sequence>MASFLQPGADDPTKEECGVSKFEVYCNSILPSSERFSTLFQFVNFTLGVTAIVVPVVLFAVYTFLQSRNSQSPKTVSRKQRRDSANASNNELPMQSFRPTKSFTFLPNRSSSALSVHRDSRAYDLVVLPLAMEGNVAGEVGDSRSSICTTTGPPIDAKMNLASVDIASFGSDALEPSQIEATADFLADTYLRNGLAGFALQCSTAKKPEQMDGLLERLYRSRISVLLSCDHDSEALDSISLTFASGLIVENALILTNGERRDYFRAQRFRKIMARCHKEREERPDFFIGFLDRWERRPHPATIRRAVKLAEHFGAVIEHGPVDPEYKLKAPILSAIQTLSGFEYIRRAETIQLQKSWVSETRKAYVPNGSPFVKTASLPLDDLEALIPGSSRLLQSQPLGPSLRAIYDEKPEVHTSPDYIDLAPTRSSFWDSSSDGRALSNMGCFPLTSEPRAEHYQAIVETQTHLNDINMLHAVEGNEEEALVAALKGLAAHKECDIAVHDLIRCLVARQVRVFKGMDTGFIVPDSDAHLWGVSKAREGSIEIYISQKAPSDAATVLHTWLAHHRTPRDLRYEQELLLEEANGQADNSGLPLSIRSTIVNATYSEVLSMLQKLRVSGVTHRIGDAIKKHCSTYLLEDTTKASWTLTCAEAVLDGSQSMRDILRTRLLYYVRLGATELPTLEDLVVLFQLTDRLIHESLFFGQRETLNALTNTLLRAYDPWNSWSECDYVDVNAELFAIIYFSILRRAAFEEVYNESTDRCPMFLSQPDQAAVFSELWILGSQCEIYFGLLPRNLGNIVYQRYRKFLEDRPPTAADRPNDEIMTMYFSPDAETTLKDGDDEPVPGAKKMKRTPHEIAQEWKRRFAEAGAMSIFCVPAIIDVLLLTFVGRGFFMTAFMNSEHLEAAGYALLVALLLTAGVTGWVGSTGNYYLAHYAYDNMVYFHVQRLSGGFFLTLLISIVGFIMFTVRFSVGVGFVFVAYLFCISTHFNLLGIMSAMHQLESPMSSGRSVLLQNMPLLFLSPLISSFVNGHDLEIYIPVMFAYVLVTLYRYRRLCHEWSNWMDNIPKFSQKDIIEWYRGRLAPESLDDEVKDQDALALETFISVLESYKRRTREAKAARVFSDPFIARIAHGMPYVDWLFRKTNPDKATHPELFSTAWFTQLNESKNQQSMMVRGLKDHNVFTLFRLARYDVGQTLGLFLVALMDRWVMMVWSAGGPYPSIYSDSRSRYGICLCIIYFCIAAMLLDSTLYKYWGLRDQISKEKLRDFEHAQSLAQEFEAHRRQSIMKALTDILSKLMFVFGATTILMWIFVDGWKTMVLYYMYVLGYTCSILFQFNRCFTTNVTTHISIIMGSAVIGFITGCVLHAIPATSQFIFNDIIAQNTAAVLAATGTLLWTWKDWTAPSPLLHGSSARTEHSDVFIQYRFSAEESIHTKAPSSTMRKNFSGMKLWSEDGKVSSKQITKMLRRSLEYPNEHAITAPWSSNLITTALEMWAERQITVKVVSREDFSRAGLGEMSGFSSREGSVLQLTLGFMNEAELSLPAWQPLLSTIISEAILYHVARAEFSFSQNQSVQAEHFLHGTTCLSKRIEFELSHDSVPHLTRIVLKTEREMMRHLCLDTDVDSEWERTPQDVREVILRRIAGEPVSLSSEFHEWAAESKINLLTEDFHVSLALEVYDKCEDRLGQVNAFPEEGQDVVPPTPAELRPIVISRTGKSLTILQSIWRSIISVPVVFVKWVAIISGGGSNMERELVYCLRNIPLRGVFVFILLLIWKACRKMKNFWVYWILIYHRPALVNITRLAQKGARRKVLKNTIIVELPRKTITGFASVNDNGTMMLRVYPGSLKEAPEGKPLYTDTYDEDLRLKSREDNVGGISTYQYDSGIASRWPLSKVTAKDDSRSVGYYDKYGRVVRGTWTLGETEYVFQYHYKSVPKGNSDVLRADFKLAHSSCDDMLSIFWGKPTDTEEYTWVPSKNIGLIIKKIGRKTYTSTYEYPHRRDPTITTFMEENGVKISILVAPEIFANESSLLSRPKNLSFDSDDLLIYHSVLQVRQMRRYAGTTPNLISSLNPVSWIVLWRSRMYGRVPTWRIRTELWSHWLKSGTLDAVTACWMDELVLREEFLLRKYWKARDSGRLDEARRALDANIDQIVPAIEIETDVSEVSLLTIKTSDLYAMGLSNDATQVTARPQDCFNDTNERVSVIFNDIGCWPVAPGGVSNCRRDLVNGHKTIRNHVLSECANDYGIPRFQIEKSVNSLKLLPLWGIDGGTANHGVIDNILESQVDQKVSDTDVQRDILGVFVPLLMDFVKGARTKRLSRADLIKYSNVILSMAKYYEHKDYAFTWQSKECEDAWVAAWLTHYDDPNIVNPSQCFEIERPSIPDFRTALGIYKAYFFIFAVKVPDECPRVFQSTHHGISSLFGLVLKYRRGASFGIWDHAILWRECCLNISAAQSELPLSVQNMLLSGIGLASRLAYFHADVITPCASLFNPMWEAEIGTEKGVVSNRNQFRRKIDPIVNGISNMESFTPVDKIRTDTPTVVMLSNVQVIKGVKAAIQAADIIINKFGFTDYKLVVYGAKDRQPAYALEMEKFIVDHNLTDKVILAGFGNPKEVLKDAWLFMNSSISEGLPLAIGEAALAGVPIVATEVGATALVLTDTENPDQRYGEVVPPNDPMALARAQISILGMVGPWTQFTDEADMKLDAPKLPDEITEDDVKWLSERFYAKSEYRRKLGLLSREVVLHSFHGNRYLREHEQMFWIQWHQGRMRADEALAGQTYHRYKFGTPEPLRYCEDEEENKRFLIDPSWEKETMLRRLQSTATSMHRSATNRREKSMRMTSKKSVRRSKLMKVPPPPVPACPV</sequence>
<feature type="transmembrane region" description="Helical" evidence="2">
    <location>
        <begin position="951"/>
        <end position="971"/>
    </location>
</feature>
<dbReference type="SUPFAM" id="SSF53756">
    <property type="entry name" value="UDP-Glycosyltransferase/glycogen phosphorylase"/>
    <property type="match status" value="1"/>
</dbReference>
<dbReference type="OrthoDB" id="2582433at2759"/>
<dbReference type="Pfam" id="PF13692">
    <property type="entry name" value="Glyco_trans_1_4"/>
    <property type="match status" value="1"/>
</dbReference>